<comment type="similarity">
    <text evidence="2">Belongs to the major facilitator superfamily. EmrB family.</text>
</comment>
<dbReference type="Pfam" id="PF07690">
    <property type="entry name" value="MFS_1"/>
    <property type="match status" value="1"/>
</dbReference>
<dbReference type="Gene3D" id="1.20.1250.20">
    <property type="entry name" value="MFS general substrate transporter like domains"/>
    <property type="match status" value="1"/>
</dbReference>
<feature type="transmembrane region" description="Helical" evidence="8">
    <location>
        <begin position="79"/>
        <end position="102"/>
    </location>
</feature>
<feature type="transmembrane region" description="Helical" evidence="8">
    <location>
        <begin position="360"/>
        <end position="377"/>
    </location>
</feature>
<dbReference type="PROSITE" id="PS50850">
    <property type="entry name" value="MFS"/>
    <property type="match status" value="1"/>
</dbReference>
<evidence type="ECO:0000313" key="10">
    <source>
        <dbReference type="EMBL" id="MDO7904985.1"/>
    </source>
</evidence>
<evidence type="ECO:0000256" key="6">
    <source>
        <dbReference type="ARBA" id="ARBA00022989"/>
    </source>
</evidence>
<evidence type="ECO:0000256" key="5">
    <source>
        <dbReference type="ARBA" id="ARBA00022692"/>
    </source>
</evidence>
<evidence type="ECO:0000259" key="9">
    <source>
        <dbReference type="PROSITE" id="PS50850"/>
    </source>
</evidence>
<feature type="transmembrane region" description="Helical" evidence="8">
    <location>
        <begin position="141"/>
        <end position="160"/>
    </location>
</feature>
<dbReference type="PANTHER" id="PTHR42718:SF9">
    <property type="entry name" value="MAJOR FACILITATOR SUPERFAMILY MULTIDRUG TRANSPORTER MFSC"/>
    <property type="match status" value="1"/>
</dbReference>
<dbReference type="InterPro" id="IPR004638">
    <property type="entry name" value="EmrB-like"/>
</dbReference>
<proteinExistence type="inferred from homology"/>
<feature type="transmembrane region" description="Helical" evidence="8">
    <location>
        <begin position="331"/>
        <end position="348"/>
    </location>
</feature>
<name>A0ABT9C6U3_9BACL</name>
<accession>A0ABT9C6U3</accession>
<dbReference type="InterPro" id="IPR036259">
    <property type="entry name" value="MFS_trans_sf"/>
</dbReference>
<evidence type="ECO:0000313" key="11">
    <source>
        <dbReference type="Proteomes" id="UP001240171"/>
    </source>
</evidence>
<organism evidence="10 11">
    <name type="scientific">Paenibacillus lacisoli</name>
    <dbReference type="NCBI Taxonomy" id="3064525"/>
    <lineage>
        <taxon>Bacteria</taxon>
        <taxon>Bacillati</taxon>
        <taxon>Bacillota</taxon>
        <taxon>Bacilli</taxon>
        <taxon>Bacillales</taxon>
        <taxon>Paenibacillaceae</taxon>
        <taxon>Paenibacillus</taxon>
    </lineage>
</organism>
<dbReference type="RefSeq" id="WP_305022177.1">
    <property type="nucleotide sequence ID" value="NZ_JAUQTB010000001.1"/>
</dbReference>
<protein>
    <submittedName>
        <fullName evidence="10">DHA2 family efflux MFS transporter permease subunit</fullName>
    </submittedName>
</protein>
<dbReference type="Proteomes" id="UP001240171">
    <property type="component" value="Unassembled WGS sequence"/>
</dbReference>
<keyword evidence="3" id="KW-0813">Transport</keyword>
<dbReference type="CDD" id="cd17503">
    <property type="entry name" value="MFS_LmrB_MDR_like"/>
    <property type="match status" value="1"/>
</dbReference>
<feature type="transmembrane region" description="Helical" evidence="8">
    <location>
        <begin position="108"/>
        <end position="129"/>
    </location>
</feature>
<feature type="transmembrane region" description="Helical" evidence="8">
    <location>
        <begin position="224"/>
        <end position="246"/>
    </location>
</feature>
<evidence type="ECO:0000256" key="4">
    <source>
        <dbReference type="ARBA" id="ARBA00022475"/>
    </source>
</evidence>
<feature type="transmembrane region" description="Helical" evidence="8">
    <location>
        <begin position="398"/>
        <end position="417"/>
    </location>
</feature>
<feature type="transmembrane region" description="Helical" evidence="8">
    <location>
        <begin position="166"/>
        <end position="186"/>
    </location>
</feature>
<gene>
    <name evidence="10" type="ORF">Q5741_00990</name>
</gene>
<keyword evidence="7 8" id="KW-0472">Membrane</keyword>
<evidence type="ECO:0000256" key="1">
    <source>
        <dbReference type="ARBA" id="ARBA00004651"/>
    </source>
</evidence>
<dbReference type="NCBIfam" id="TIGR00711">
    <property type="entry name" value="efflux_EmrB"/>
    <property type="match status" value="1"/>
</dbReference>
<dbReference type="PRINTS" id="PR01036">
    <property type="entry name" value="TCRTETB"/>
</dbReference>
<feature type="domain" description="Major facilitator superfamily (MFS) profile" evidence="9">
    <location>
        <begin position="13"/>
        <end position="478"/>
    </location>
</feature>
<feature type="transmembrane region" description="Helical" evidence="8">
    <location>
        <begin position="198"/>
        <end position="218"/>
    </location>
</feature>
<evidence type="ECO:0000256" key="7">
    <source>
        <dbReference type="ARBA" id="ARBA00023136"/>
    </source>
</evidence>
<dbReference type="PANTHER" id="PTHR42718">
    <property type="entry name" value="MAJOR FACILITATOR SUPERFAMILY MULTIDRUG TRANSPORTER MFSC"/>
    <property type="match status" value="1"/>
</dbReference>
<evidence type="ECO:0000256" key="8">
    <source>
        <dbReference type="SAM" id="Phobius"/>
    </source>
</evidence>
<dbReference type="Gene3D" id="1.20.1720.10">
    <property type="entry name" value="Multidrug resistance protein D"/>
    <property type="match status" value="1"/>
</dbReference>
<comment type="caution">
    <text evidence="10">The sequence shown here is derived from an EMBL/GenBank/DDBJ whole genome shotgun (WGS) entry which is preliminary data.</text>
</comment>
<feature type="transmembrane region" description="Helical" evidence="8">
    <location>
        <begin position="51"/>
        <end position="72"/>
    </location>
</feature>
<comment type="subcellular location">
    <subcellularLocation>
        <location evidence="1">Cell membrane</location>
        <topology evidence="1">Multi-pass membrane protein</topology>
    </subcellularLocation>
</comment>
<sequence length="498" mass="53990">MNSSLQHIKKGPIIAALMIGAVVAFLNQTLMNVALPKMMETLGIEASTAQWLTTGFMLVNGVLIPVTAFLIARFTTRQLFITSMALFSIGTFLCAISPNFSLLMTGRVVQAMGAGILMPLMTVVFLNIFPIEKRGQAMGTMGIAMIFAPAVGPTLSGWIIENYNWHVLFWMILPFAVLSMLIGIFFVKNVTETSKPKLDFLAVVLSTIGFGGLLYGFSDAGTDGWGSATVISCLIIGALAVIVFILRQMKVENPMLEFRIFKYNMYSLTTVINVLITMAMYAGMILLPIFLQQIRGFTPVESGLLMLPGALLMGVMSPITGAIFDRVGARWLAVIGLIITVITSWEFANLTVDITYTKLMIIYTARMFGMSMLMMPIQTAGLNQLPQRLNAHGTAMSNTLRTIGGSIGTALLVTIMTNKAKSHGQELAAGLQAAPDKAAMAQIQVDSTIYGINYAFIVATGFAAAALVLAFFIKRTKPHAENNIMEHSEVKKTVETTA</sequence>
<feature type="transmembrane region" description="Helical" evidence="8">
    <location>
        <begin position="454"/>
        <end position="473"/>
    </location>
</feature>
<dbReference type="InterPro" id="IPR020846">
    <property type="entry name" value="MFS_dom"/>
</dbReference>
<dbReference type="InterPro" id="IPR011701">
    <property type="entry name" value="MFS"/>
</dbReference>
<evidence type="ECO:0000256" key="3">
    <source>
        <dbReference type="ARBA" id="ARBA00022448"/>
    </source>
</evidence>
<dbReference type="EMBL" id="JAUQTB010000001">
    <property type="protein sequence ID" value="MDO7904985.1"/>
    <property type="molecule type" value="Genomic_DNA"/>
</dbReference>
<keyword evidence="4" id="KW-1003">Cell membrane</keyword>
<reference evidence="10 11" key="1">
    <citation type="submission" date="2023-07" db="EMBL/GenBank/DDBJ databases">
        <title>Paenibacillus sp. JX-17 nov. isolated from soil.</title>
        <authorList>
            <person name="Wan Y."/>
            <person name="Liu B."/>
        </authorList>
    </citation>
    <scope>NUCLEOTIDE SEQUENCE [LARGE SCALE GENOMIC DNA]</scope>
    <source>
        <strain evidence="10 11">JX-17</strain>
    </source>
</reference>
<keyword evidence="5 8" id="KW-0812">Transmembrane</keyword>
<feature type="transmembrane region" description="Helical" evidence="8">
    <location>
        <begin position="266"/>
        <end position="291"/>
    </location>
</feature>
<keyword evidence="6 8" id="KW-1133">Transmembrane helix</keyword>
<keyword evidence="11" id="KW-1185">Reference proteome</keyword>
<feature type="transmembrane region" description="Helical" evidence="8">
    <location>
        <begin position="12"/>
        <end position="31"/>
    </location>
</feature>
<feature type="transmembrane region" description="Helical" evidence="8">
    <location>
        <begin position="303"/>
        <end position="324"/>
    </location>
</feature>
<dbReference type="SUPFAM" id="SSF103473">
    <property type="entry name" value="MFS general substrate transporter"/>
    <property type="match status" value="1"/>
</dbReference>
<evidence type="ECO:0000256" key="2">
    <source>
        <dbReference type="ARBA" id="ARBA00008537"/>
    </source>
</evidence>